<dbReference type="InterPro" id="IPR000477">
    <property type="entry name" value="RT_dom"/>
</dbReference>
<keyword evidence="2" id="KW-0808">Transferase</keyword>
<dbReference type="AlphaFoldDB" id="A0A5B6WW71"/>
<gene>
    <name evidence="2" type="ORF">EPI10_007174</name>
</gene>
<proteinExistence type="predicted"/>
<evidence type="ECO:0000259" key="1">
    <source>
        <dbReference type="Pfam" id="PF00078"/>
    </source>
</evidence>
<keyword evidence="2" id="KW-0548">Nucleotidyltransferase</keyword>
<feature type="domain" description="Reverse transcriptase" evidence="1">
    <location>
        <begin position="32"/>
        <end position="122"/>
    </location>
</feature>
<evidence type="ECO:0000313" key="2">
    <source>
        <dbReference type="EMBL" id="KAA3485152.1"/>
    </source>
</evidence>
<dbReference type="OrthoDB" id="1002228at2759"/>
<evidence type="ECO:0000313" key="3">
    <source>
        <dbReference type="Proteomes" id="UP000325315"/>
    </source>
</evidence>
<dbReference type="Pfam" id="PF00078">
    <property type="entry name" value="RVT_1"/>
    <property type="match status" value="1"/>
</dbReference>
<accession>A0A5B6WW71</accession>
<keyword evidence="3" id="KW-1185">Reference proteome</keyword>
<sequence length="187" mass="21477">MVPLKAPGIIDPDLNNTLIVIIPKVSNLESFTQFRPISLYYVLYKLVMKEQDGFITGNNIIDNIIIAQEIIHFMRIQNKKKWITIIIDLETAYDRVRWDFINATLLATGIPDYLRKVIMLRGMEFHYLNSGLSEESVRVIHSLPTFLCYAWNDLDILFIQPCPLESGVLYVSLAQGRLSLTCSLPMI</sequence>
<dbReference type="GO" id="GO:0003964">
    <property type="term" value="F:RNA-directed DNA polymerase activity"/>
    <property type="evidence" value="ECO:0007669"/>
    <property type="project" value="UniProtKB-KW"/>
</dbReference>
<keyword evidence="2" id="KW-0695">RNA-directed DNA polymerase</keyword>
<name>A0A5B6WW71_9ROSI</name>
<dbReference type="Proteomes" id="UP000325315">
    <property type="component" value="Unassembled WGS sequence"/>
</dbReference>
<reference evidence="2" key="1">
    <citation type="submission" date="2019-08" db="EMBL/GenBank/DDBJ databases">
        <authorList>
            <person name="Liu F."/>
        </authorList>
    </citation>
    <scope>NUCLEOTIDE SEQUENCE [LARGE SCALE GENOMIC DNA]</scope>
    <source>
        <strain evidence="2">PA1801</strain>
        <tissue evidence="2">Leaf</tissue>
    </source>
</reference>
<dbReference type="PANTHER" id="PTHR31635">
    <property type="entry name" value="REVERSE TRANSCRIPTASE DOMAIN-CONTAINING PROTEIN-RELATED"/>
    <property type="match status" value="1"/>
</dbReference>
<protein>
    <submittedName>
        <fullName evidence="2">Reverse transcriptase</fullName>
    </submittedName>
</protein>
<dbReference type="EMBL" id="SMMG02000002">
    <property type="protein sequence ID" value="KAA3485152.1"/>
    <property type="molecule type" value="Genomic_DNA"/>
</dbReference>
<dbReference type="PANTHER" id="PTHR31635:SF196">
    <property type="entry name" value="REVERSE TRANSCRIPTASE DOMAIN-CONTAINING PROTEIN-RELATED"/>
    <property type="match status" value="1"/>
</dbReference>
<organism evidence="2 3">
    <name type="scientific">Gossypium australe</name>
    <dbReference type="NCBI Taxonomy" id="47621"/>
    <lineage>
        <taxon>Eukaryota</taxon>
        <taxon>Viridiplantae</taxon>
        <taxon>Streptophyta</taxon>
        <taxon>Embryophyta</taxon>
        <taxon>Tracheophyta</taxon>
        <taxon>Spermatophyta</taxon>
        <taxon>Magnoliopsida</taxon>
        <taxon>eudicotyledons</taxon>
        <taxon>Gunneridae</taxon>
        <taxon>Pentapetalae</taxon>
        <taxon>rosids</taxon>
        <taxon>malvids</taxon>
        <taxon>Malvales</taxon>
        <taxon>Malvaceae</taxon>
        <taxon>Malvoideae</taxon>
        <taxon>Gossypium</taxon>
    </lineage>
</organism>
<comment type="caution">
    <text evidence="2">The sequence shown here is derived from an EMBL/GenBank/DDBJ whole genome shotgun (WGS) entry which is preliminary data.</text>
</comment>